<evidence type="ECO:0000256" key="1">
    <source>
        <dbReference type="SAM" id="SignalP"/>
    </source>
</evidence>
<keyword evidence="1" id="KW-0732">Signal</keyword>
<keyword evidence="3" id="KW-1185">Reference proteome</keyword>
<feature type="chain" id="PRO_5046417391" description="Lipoprotein" evidence="1">
    <location>
        <begin position="28"/>
        <end position="359"/>
    </location>
</feature>
<evidence type="ECO:0008006" key="4">
    <source>
        <dbReference type="Google" id="ProtNLM"/>
    </source>
</evidence>
<evidence type="ECO:0000313" key="3">
    <source>
        <dbReference type="Proteomes" id="UP001208567"/>
    </source>
</evidence>
<reference evidence="2 3" key="1">
    <citation type="journal article" date="2024" name="Int. J. Syst. Evol. Microbiol.">
        <title>Clostridium omnivorum sp. nov., isolated from anoxic soil under the treatment of reductive soil disinfestation.</title>
        <authorList>
            <person name="Ueki A."/>
            <person name="Tonouchi A."/>
            <person name="Kaku N."/>
            <person name="Honma S."/>
            <person name="Ueki K."/>
        </authorList>
    </citation>
    <scope>NUCLEOTIDE SEQUENCE [LARGE SCALE GENOMIC DNA]</scope>
    <source>
        <strain evidence="2 3">E14</strain>
    </source>
</reference>
<accession>A0ABQ5N9I9</accession>
<gene>
    <name evidence="2" type="ORF">bsdE14_32900</name>
</gene>
<dbReference type="EMBL" id="BRXR01000001">
    <property type="protein sequence ID" value="GLC31880.1"/>
    <property type="molecule type" value="Genomic_DNA"/>
</dbReference>
<name>A0ABQ5N9I9_9CLOT</name>
<dbReference type="PROSITE" id="PS51257">
    <property type="entry name" value="PROKAR_LIPOPROTEIN"/>
    <property type="match status" value="1"/>
</dbReference>
<dbReference type="RefSeq" id="WP_264851201.1">
    <property type="nucleotide sequence ID" value="NZ_BRXR01000001.1"/>
</dbReference>
<feature type="signal peptide" evidence="1">
    <location>
        <begin position="1"/>
        <end position="27"/>
    </location>
</feature>
<dbReference type="Proteomes" id="UP001208567">
    <property type="component" value="Unassembled WGS sequence"/>
</dbReference>
<comment type="caution">
    <text evidence="2">The sequence shown here is derived from an EMBL/GenBank/DDBJ whole genome shotgun (WGS) entry which is preliminary data.</text>
</comment>
<proteinExistence type="predicted"/>
<dbReference type="SUPFAM" id="SSF82171">
    <property type="entry name" value="DPP6 N-terminal domain-like"/>
    <property type="match status" value="1"/>
</dbReference>
<evidence type="ECO:0000313" key="2">
    <source>
        <dbReference type="EMBL" id="GLC31880.1"/>
    </source>
</evidence>
<organism evidence="2 3">
    <name type="scientific">Clostridium omnivorum</name>
    <dbReference type="NCBI Taxonomy" id="1604902"/>
    <lineage>
        <taxon>Bacteria</taxon>
        <taxon>Bacillati</taxon>
        <taxon>Bacillota</taxon>
        <taxon>Clostridia</taxon>
        <taxon>Eubacteriales</taxon>
        <taxon>Clostridiaceae</taxon>
        <taxon>Clostridium</taxon>
    </lineage>
</organism>
<sequence length="359" mass="40498">MSKINFKSKFIILLTAVLASATFVSCAKNTTQDTTVRPENNNEKQQANKLELSKLTKLEDTGTIKGWINKSELLTASPTHLQEKDVSGRYKWLELKKLNYNTLEVKKLIEDQFNYLILSPDGTKGAYKKSDDNSDIMGTIDINSGKTTLIGSFSKPGSIMWSNNSRYFSSIVRDGIAVYDTKTNESKQYYITNLRNISGYGDVKVSDDAKHAFLALHSGLYLVDLYSLPKDIWGLEEFKISSGNISSYMFLNNSEALFVGSKGEITSLYQYDLNSKERKEILESVSNFILSNNQRHIAYTINSNLYVGILKDFTITNSSSIFKGNIAAQMWWNEDNLKFVFSGSEQGNGNFKQYIAELK</sequence>
<protein>
    <recommendedName>
        <fullName evidence="4">Lipoprotein</fullName>
    </recommendedName>
</protein>